<dbReference type="Pfam" id="PF01903">
    <property type="entry name" value="CbiX"/>
    <property type="match status" value="2"/>
</dbReference>
<dbReference type="PANTHER" id="PTHR33542">
    <property type="entry name" value="SIROHYDROCHLORIN FERROCHELATASE, CHLOROPLASTIC"/>
    <property type="match status" value="1"/>
</dbReference>
<reference evidence="3 4" key="1">
    <citation type="submission" date="2023-07" db="EMBL/GenBank/DDBJ databases">
        <title>Genomic Encyclopedia of Type Strains, Phase IV (KMG-IV): sequencing the most valuable type-strain genomes for metagenomic binning, comparative biology and taxonomic classification.</title>
        <authorList>
            <person name="Goeker M."/>
        </authorList>
    </citation>
    <scope>NUCLEOTIDE SEQUENCE [LARGE SCALE GENOMIC DNA]</scope>
    <source>
        <strain evidence="3 4">DSM 23837</strain>
    </source>
</reference>
<keyword evidence="2 3" id="KW-0456">Lyase</keyword>
<dbReference type="PANTHER" id="PTHR33542:SF3">
    <property type="entry name" value="SIROHYDROCHLORIN FERROCHELATASE, CHLOROPLASTIC"/>
    <property type="match status" value="1"/>
</dbReference>
<dbReference type="InterPro" id="IPR002762">
    <property type="entry name" value="CbiX-like"/>
</dbReference>
<dbReference type="EC" id="4.99.1.4" evidence="3"/>
<evidence type="ECO:0000256" key="2">
    <source>
        <dbReference type="ARBA" id="ARBA00023239"/>
    </source>
</evidence>
<dbReference type="SUPFAM" id="SSF53800">
    <property type="entry name" value="Chelatase"/>
    <property type="match status" value="1"/>
</dbReference>
<dbReference type="EMBL" id="JAUSTT010000013">
    <property type="protein sequence ID" value="MDQ0176528.1"/>
    <property type="molecule type" value="Genomic_DNA"/>
</dbReference>
<dbReference type="CDD" id="cd03416">
    <property type="entry name" value="CbiX_SirB_N"/>
    <property type="match status" value="1"/>
</dbReference>
<keyword evidence="4" id="KW-1185">Reference proteome</keyword>
<evidence type="ECO:0000313" key="4">
    <source>
        <dbReference type="Proteomes" id="UP001223586"/>
    </source>
</evidence>
<comment type="caution">
    <text evidence="3">The sequence shown here is derived from an EMBL/GenBank/DDBJ whole genome shotgun (WGS) entry which is preliminary data.</text>
</comment>
<dbReference type="GO" id="GO:0051266">
    <property type="term" value="F:sirohydrochlorin ferrochelatase activity"/>
    <property type="evidence" value="ECO:0007669"/>
    <property type="project" value="UniProtKB-EC"/>
</dbReference>
<dbReference type="Gene3D" id="3.40.50.1400">
    <property type="match status" value="2"/>
</dbReference>
<accession>A0ABT9WT98</accession>
<protein>
    <submittedName>
        <fullName evidence="3">Sirohydrochlorin ferrochelatase</fullName>
        <ecNumber evidence="3">4.99.1.4</ecNumber>
    </submittedName>
</protein>
<sequence>MQAILYIGHGSRMKEAVRQAIEFIEHGKKAISIPIQEICFLELASPSIPEGIKRCAEQGATKIAIVPVLLLTAVHAKIDIPIEIQKAKALYPAIQFEYGKPFGVHSKIIESLLAKIYEKEIKIKEDAMVLLVGRGSSDPDVKHNLAQIAQLLQQRYPFKKVSICFLTAAEPSFEEGLQLAIESRHEQVFVVPYLLFTGILMKSIERTVRQLKTGKQHFILCEYLGYHTNLQEVLIERAVALTNRMCETSEESLE</sequence>
<organism evidence="3 4">
    <name type="scientific">Bacillus chungangensis</name>
    <dbReference type="NCBI Taxonomy" id="587633"/>
    <lineage>
        <taxon>Bacteria</taxon>
        <taxon>Bacillati</taxon>
        <taxon>Bacillota</taxon>
        <taxon>Bacilli</taxon>
        <taxon>Bacillales</taxon>
        <taxon>Bacillaceae</taxon>
        <taxon>Bacillus</taxon>
    </lineage>
</organism>
<dbReference type="Proteomes" id="UP001223586">
    <property type="component" value="Unassembled WGS sequence"/>
</dbReference>
<dbReference type="RefSeq" id="WP_307229742.1">
    <property type="nucleotide sequence ID" value="NZ_JAUSTT010000013.1"/>
</dbReference>
<gene>
    <name evidence="3" type="ORF">J2S08_002372</name>
</gene>
<name>A0ABT9WT98_9BACI</name>
<evidence type="ECO:0000256" key="1">
    <source>
        <dbReference type="ARBA" id="ARBA00022723"/>
    </source>
</evidence>
<proteinExistence type="predicted"/>
<dbReference type="InterPro" id="IPR050963">
    <property type="entry name" value="Sirohydro_Cobaltochel/CbiX"/>
</dbReference>
<dbReference type="CDD" id="cd03414">
    <property type="entry name" value="CbiX_SirB_C"/>
    <property type="match status" value="1"/>
</dbReference>
<evidence type="ECO:0000313" key="3">
    <source>
        <dbReference type="EMBL" id="MDQ0176528.1"/>
    </source>
</evidence>
<keyword evidence="1" id="KW-0479">Metal-binding</keyword>